<keyword evidence="6" id="KW-0032">Aminotransferase</keyword>
<keyword evidence="7" id="KW-1185">Reference proteome</keyword>
<dbReference type="RefSeq" id="WP_218252441.1">
    <property type="nucleotide sequence ID" value="NZ_JABXWD010000153.1"/>
</dbReference>
<comment type="caution">
    <text evidence="6">The sequence shown here is derived from an EMBL/GenBank/DDBJ whole genome shotgun (WGS) entry which is preliminary data.</text>
</comment>
<name>A0ABS6RYX8_9BACT</name>
<dbReference type="InterPro" id="IPR015424">
    <property type="entry name" value="PyrdxlP-dep_Trfase"/>
</dbReference>
<evidence type="ECO:0000256" key="1">
    <source>
        <dbReference type="ARBA" id="ARBA00001933"/>
    </source>
</evidence>
<dbReference type="Proteomes" id="UP001196980">
    <property type="component" value="Unassembled WGS sequence"/>
</dbReference>
<dbReference type="PANTHER" id="PTHR13693:SF3">
    <property type="entry name" value="LD36009P"/>
    <property type="match status" value="1"/>
</dbReference>
<dbReference type="Pfam" id="PF00155">
    <property type="entry name" value="Aminotran_1_2"/>
    <property type="match status" value="1"/>
</dbReference>
<comment type="similarity">
    <text evidence="4">Belongs to the class-II pyridoxal-phosphate-dependent aminotransferase family.</text>
</comment>
<protein>
    <submittedName>
        <fullName evidence="6">Pyridoxal phosphate-dependent aminotransferase family protein</fullName>
    </submittedName>
</protein>
<dbReference type="Gene3D" id="3.40.640.10">
    <property type="entry name" value="Type I PLP-dependent aspartate aminotransferase-like (Major domain)"/>
    <property type="match status" value="1"/>
</dbReference>
<reference evidence="6 7" key="1">
    <citation type="journal article" date="2020" name="J Geophys Res Biogeosci">
        <title>Magnetotaxis as an Adaptation to Enable Bacterial Shuttling of Microbial Sulfur and Sulfur Cycling Across Aquatic Oxic#Anoxic Interfaces.</title>
        <authorList>
            <person name="Li J."/>
            <person name="Liu P."/>
            <person name="Wang J."/>
            <person name="Roberts A.P."/>
            <person name="Pan Y."/>
        </authorList>
    </citation>
    <scope>NUCLEOTIDE SEQUENCE [LARGE SCALE GENOMIC DNA]</scope>
    <source>
        <strain evidence="6 7">MYR-1_YQ</strain>
    </source>
</reference>
<comment type="cofactor">
    <cofactor evidence="1 4">
        <name>pyridoxal 5'-phosphate</name>
        <dbReference type="ChEBI" id="CHEBI:597326"/>
    </cofactor>
</comment>
<evidence type="ECO:0000256" key="4">
    <source>
        <dbReference type="RuleBase" id="RU003693"/>
    </source>
</evidence>
<dbReference type="InterPro" id="IPR004839">
    <property type="entry name" value="Aminotransferase_I/II_large"/>
</dbReference>
<dbReference type="SUPFAM" id="SSF53383">
    <property type="entry name" value="PLP-dependent transferases"/>
    <property type="match status" value="1"/>
</dbReference>
<dbReference type="GO" id="GO:0008483">
    <property type="term" value="F:transaminase activity"/>
    <property type="evidence" value="ECO:0007669"/>
    <property type="project" value="UniProtKB-KW"/>
</dbReference>
<keyword evidence="3 4" id="KW-0663">Pyridoxal phosphate</keyword>
<feature type="domain" description="Aminotransferase class I/classII large" evidence="5">
    <location>
        <begin position="60"/>
        <end position="398"/>
    </location>
</feature>
<organism evidence="6 7">
    <name type="scientific">Candidatus Magnetobacterium casense</name>
    <dbReference type="NCBI Taxonomy" id="1455061"/>
    <lineage>
        <taxon>Bacteria</taxon>
        <taxon>Pseudomonadati</taxon>
        <taxon>Nitrospirota</taxon>
        <taxon>Thermodesulfovibrionia</taxon>
        <taxon>Thermodesulfovibrionales</taxon>
        <taxon>Candidatus Magnetobacteriaceae</taxon>
        <taxon>Candidatus Magnetobacterium</taxon>
    </lineage>
</organism>
<dbReference type="CDD" id="cd06454">
    <property type="entry name" value="KBL_like"/>
    <property type="match status" value="1"/>
</dbReference>
<dbReference type="InterPro" id="IPR050087">
    <property type="entry name" value="AON_synthase_class-II"/>
</dbReference>
<evidence type="ECO:0000259" key="5">
    <source>
        <dbReference type="Pfam" id="PF00155"/>
    </source>
</evidence>
<dbReference type="EMBL" id="JABXWD010000153">
    <property type="protein sequence ID" value="MBV6341811.1"/>
    <property type="molecule type" value="Genomic_DNA"/>
</dbReference>
<evidence type="ECO:0000256" key="3">
    <source>
        <dbReference type="ARBA" id="ARBA00022898"/>
    </source>
</evidence>
<gene>
    <name evidence="6" type="ORF">HWQ67_09460</name>
</gene>
<dbReference type="InterPro" id="IPR001917">
    <property type="entry name" value="Aminotrans_II_pyridoxalP_BS"/>
</dbReference>
<dbReference type="InterPro" id="IPR015422">
    <property type="entry name" value="PyrdxlP-dep_Trfase_small"/>
</dbReference>
<dbReference type="InterPro" id="IPR015421">
    <property type="entry name" value="PyrdxlP-dep_Trfase_major"/>
</dbReference>
<evidence type="ECO:0000313" key="6">
    <source>
        <dbReference type="EMBL" id="MBV6341811.1"/>
    </source>
</evidence>
<dbReference type="Gene3D" id="3.90.1150.10">
    <property type="entry name" value="Aspartate Aminotransferase, domain 1"/>
    <property type="match status" value="1"/>
</dbReference>
<evidence type="ECO:0000256" key="2">
    <source>
        <dbReference type="ARBA" id="ARBA00022679"/>
    </source>
</evidence>
<dbReference type="PANTHER" id="PTHR13693">
    <property type="entry name" value="CLASS II AMINOTRANSFERASE/8-AMINO-7-OXONONANOATE SYNTHASE"/>
    <property type="match status" value="1"/>
</dbReference>
<proteinExistence type="inferred from homology"/>
<keyword evidence="2" id="KW-0808">Transferase</keyword>
<evidence type="ECO:0000313" key="7">
    <source>
        <dbReference type="Proteomes" id="UP001196980"/>
    </source>
</evidence>
<sequence>MDGKLVQDTQMAVEDTKKDIFNKCLKFDKVRQLMSMGLYPYFRAIESAQEPEVFIDGRRMIMVGSNNYLGLNNHPKVKEAALAALNKYGTGCAGSRFLNGTLDIHVQLEEKLARFMRKEAALIFTTGFQVNLGVISALVGREDTVILDKLDHASIIDGCRLSYGEVKKFRHNDIKDYERVLSETTTRATLTVVDGVFSMEGDIIDLPALIPVARKYNSKVMIDDAHGIGVLGKTGRGTAEYYGLEDEVHLVMGTYSKALASIGGFIAGDKDVIHYIKHMARALIFSASPTPSSVASVIAALDVIENEPERLTALLKNTQKMLHGFRAMGFKTGPTQSPIIPVIVGNDELAFKMTMMLHEKGVFVNVVVSPAVPPGSAMIRTSYMATHTEQQLDFVLDAFYQTGKILNIL</sequence>
<accession>A0ABS6RYX8</accession>
<dbReference type="PROSITE" id="PS00599">
    <property type="entry name" value="AA_TRANSFER_CLASS_2"/>
    <property type="match status" value="1"/>
</dbReference>